<keyword evidence="2" id="KW-0808">Transferase</keyword>
<dbReference type="InterPro" id="IPR016461">
    <property type="entry name" value="COMT-like"/>
</dbReference>
<dbReference type="InterPro" id="IPR036388">
    <property type="entry name" value="WH-like_DNA-bd_sf"/>
</dbReference>
<dbReference type="Gene3D" id="3.40.50.150">
    <property type="entry name" value="Vaccinia Virus protein VP39"/>
    <property type="match status" value="1"/>
</dbReference>
<feature type="domain" description="O-methyltransferase C-terminal" evidence="5">
    <location>
        <begin position="141"/>
        <end position="347"/>
    </location>
</feature>
<evidence type="ECO:0000259" key="5">
    <source>
        <dbReference type="Pfam" id="PF00891"/>
    </source>
</evidence>
<dbReference type="EMBL" id="AWUE01014587">
    <property type="protein sequence ID" value="OMP02763.1"/>
    <property type="molecule type" value="Genomic_DNA"/>
</dbReference>
<dbReference type="SUPFAM" id="SSF53335">
    <property type="entry name" value="S-adenosyl-L-methionine-dependent methyltransferases"/>
    <property type="match status" value="1"/>
</dbReference>
<dbReference type="GO" id="GO:0032259">
    <property type="term" value="P:methylation"/>
    <property type="evidence" value="ECO:0007669"/>
    <property type="project" value="UniProtKB-KW"/>
</dbReference>
<sequence>MSSTENLEARICNDEEDKQAQQYAMQLVSSSVLPMALKAANELGVLEIIHRAGSGALISPSQIASQLPNLTNPNAPLILDRILRLLASHSILTCSLVTDHGHVVRLYGLAPVAKYFIKNNDGASLSPLLDFSHDKAITDMWYHWKPAILEGGLLFNRAHGMSTLEYLGKDASFAAAFKNSMIDNYNVMFVEEMLKNYKGFQGLNSLVDVGGGNGSILHRIVSKYPGIKGTNFDLPQIIDMSPPYPGIEHVAGDMFKSVPKGDAIFMKWILHTYDDEQCIELLKNCYEALPGNGKVIAVDLVIPESPESNRAVQSVYQFDVFMTNINERGKERTEKEFGNLAKGAGFSHVQVACFAYSFSIVEFHKIM</sequence>
<dbReference type="InterPro" id="IPR029063">
    <property type="entry name" value="SAM-dependent_MTases_sf"/>
</dbReference>
<dbReference type="AlphaFoldDB" id="A0A1R3K6N5"/>
<proteinExistence type="predicted"/>
<dbReference type="OrthoDB" id="1606438at2759"/>
<evidence type="ECO:0000256" key="2">
    <source>
        <dbReference type="ARBA" id="ARBA00022679"/>
    </source>
</evidence>
<dbReference type="Pfam" id="PF08100">
    <property type="entry name" value="Dimerisation"/>
    <property type="match status" value="1"/>
</dbReference>
<gene>
    <name evidence="7" type="ORF">COLO4_10840</name>
</gene>
<name>A0A1R3K6N5_9ROSI</name>
<keyword evidence="3" id="KW-0949">S-adenosyl-L-methionine</keyword>
<dbReference type="FunFam" id="1.10.10.10:FF:000357">
    <property type="entry name" value="Caffeic acid 3-O-methyltransferase"/>
    <property type="match status" value="1"/>
</dbReference>
<dbReference type="GO" id="GO:0046983">
    <property type="term" value="F:protein dimerization activity"/>
    <property type="evidence" value="ECO:0007669"/>
    <property type="project" value="InterPro"/>
</dbReference>
<evidence type="ECO:0000256" key="1">
    <source>
        <dbReference type="ARBA" id="ARBA00022603"/>
    </source>
</evidence>
<dbReference type="PROSITE" id="PS51683">
    <property type="entry name" value="SAM_OMT_II"/>
    <property type="match status" value="1"/>
</dbReference>
<dbReference type="Proteomes" id="UP000187203">
    <property type="component" value="Unassembled WGS sequence"/>
</dbReference>
<comment type="caution">
    <text evidence="7">The sequence shown here is derived from an EMBL/GenBank/DDBJ whole genome shotgun (WGS) entry which is preliminary data.</text>
</comment>
<dbReference type="PANTHER" id="PTHR11746">
    <property type="entry name" value="O-METHYLTRANSFERASE"/>
    <property type="match status" value="1"/>
</dbReference>
<dbReference type="STRING" id="93759.A0A1R3K6N5"/>
<evidence type="ECO:0000256" key="3">
    <source>
        <dbReference type="ARBA" id="ARBA00022691"/>
    </source>
</evidence>
<feature type="active site" description="Proton acceptor" evidence="4">
    <location>
        <position position="271"/>
    </location>
</feature>
<dbReference type="Pfam" id="PF00891">
    <property type="entry name" value="Methyltransf_2"/>
    <property type="match status" value="1"/>
</dbReference>
<dbReference type="InterPro" id="IPR001077">
    <property type="entry name" value="COMT_C"/>
</dbReference>
<keyword evidence="8" id="KW-1185">Reference proteome</keyword>
<protein>
    <submittedName>
        <fullName evidence="7">O-methyltransferase, family 2</fullName>
    </submittedName>
</protein>
<feature type="domain" description="O-methyltransferase dimerisation" evidence="6">
    <location>
        <begin position="25"/>
        <end position="118"/>
    </location>
</feature>
<evidence type="ECO:0000313" key="7">
    <source>
        <dbReference type="EMBL" id="OMP02763.1"/>
    </source>
</evidence>
<dbReference type="InterPro" id="IPR036390">
    <property type="entry name" value="WH_DNA-bd_sf"/>
</dbReference>
<keyword evidence="1" id="KW-0489">Methyltransferase</keyword>
<dbReference type="SUPFAM" id="SSF46785">
    <property type="entry name" value="Winged helix' DNA-binding domain"/>
    <property type="match status" value="1"/>
</dbReference>
<dbReference type="Gene3D" id="1.10.10.10">
    <property type="entry name" value="Winged helix-like DNA-binding domain superfamily/Winged helix DNA-binding domain"/>
    <property type="match status" value="1"/>
</dbReference>
<evidence type="ECO:0000256" key="4">
    <source>
        <dbReference type="PIRSR" id="PIRSR005739-1"/>
    </source>
</evidence>
<evidence type="ECO:0000259" key="6">
    <source>
        <dbReference type="Pfam" id="PF08100"/>
    </source>
</evidence>
<dbReference type="GO" id="GO:0008171">
    <property type="term" value="F:O-methyltransferase activity"/>
    <property type="evidence" value="ECO:0007669"/>
    <property type="project" value="InterPro"/>
</dbReference>
<organism evidence="7 8">
    <name type="scientific">Corchorus olitorius</name>
    <dbReference type="NCBI Taxonomy" id="93759"/>
    <lineage>
        <taxon>Eukaryota</taxon>
        <taxon>Viridiplantae</taxon>
        <taxon>Streptophyta</taxon>
        <taxon>Embryophyta</taxon>
        <taxon>Tracheophyta</taxon>
        <taxon>Spermatophyta</taxon>
        <taxon>Magnoliopsida</taxon>
        <taxon>eudicotyledons</taxon>
        <taxon>Gunneridae</taxon>
        <taxon>Pentapetalae</taxon>
        <taxon>rosids</taxon>
        <taxon>malvids</taxon>
        <taxon>Malvales</taxon>
        <taxon>Malvaceae</taxon>
        <taxon>Grewioideae</taxon>
        <taxon>Apeibeae</taxon>
        <taxon>Corchorus</taxon>
    </lineage>
</organism>
<dbReference type="PIRSF" id="PIRSF005739">
    <property type="entry name" value="O-mtase"/>
    <property type="match status" value="1"/>
</dbReference>
<dbReference type="InterPro" id="IPR012967">
    <property type="entry name" value="COMT_dimerisation"/>
</dbReference>
<reference evidence="8" key="1">
    <citation type="submission" date="2013-09" db="EMBL/GenBank/DDBJ databases">
        <title>Corchorus olitorius genome sequencing.</title>
        <authorList>
            <person name="Alam M."/>
            <person name="Haque M.S."/>
            <person name="Islam M.S."/>
            <person name="Emdad E.M."/>
            <person name="Islam M.M."/>
            <person name="Ahmed B."/>
            <person name="Halim A."/>
            <person name="Hossen Q.M.M."/>
            <person name="Hossain M.Z."/>
            <person name="Ahmed R."/>
            <person name="Khan M.M."/>
            <person name="Islam R."/>
            <person name="Rashid M.M."/>
            <person name="Khan S.A."/>
            <person name="Rahman M.S."/>
            <person name="Alam M."/>
            <person name="Yahiya A.S."/>
            <person name="Khan M.S."/>
            <person name="Azam M.S."/>
            <person name="Haque T."/>
            <person name="Lashkar M.Z.H."/>
            <person name="Akhand A.I."/>
            <person name="Morshed G."/>
            <person name="Roy S."/>
            <person name="Uddin K.S."/>
            <person name="Rabeya T."/>
            <person name="Hossain A.S."/>
            <person name="Chowdhury A."/>
            <person name="Snigdha A.R."/>
            <person name="Mortoza M.S."/>
            <person name="Matin S.A."/>
            <person name="Hoque S.M.E."/>
            <person name="Islam M.K."/>
            <person name="Roy D.K."/>
            <person name="Haider R."/>
            <person name="Moosa M.M."/>
            <person name="Elias S.M."/>
            <person name="Hasan A.M."/>
            <person name="Jahan S."/>
            <person name="Shafiuddin M."/>
            <person name="Mahmood N."/>
            <person name="Shommy N.S."/>
        </authorList>
    </citation>
    <scope>NUCLEOTIDE SEQUENCE [LARGE SCALE GENOMIC DNA]</scope>
    <source>
        <strain evidence="8">cv. O-4</strain>
    </source>
</reference>
<accession>A0A1R3K6N5</accession>
<evidence type="ECO:0000313" key="8">
    <source>
        <dbReference type="Proteomes" id="UP000187203"/>
    </source>
</evidence>